<keyword evidence="2" id="KW-1185">Reference proteome</keyword>
<organism evidence="1 2">
    <name type="scientific">Gigaspora margarita</name>
    <dbReference type="NCBI Taxonomy" id="4874"/>
    <lineage>
        <taxon>Eukaryota</taxon>
        <taxon>Fungi</taxon>
        <taxon>Fungi incertae sedis</taxon>
        <taxon>Mucoromycota</taxon>
        <taxon>Glomeromycotina</taxon>
        <taxon>Glomeromycetes</taxon>
        <taxon>Diversisporales</taxon>
        <taxon>Gigasporaceae</taxon>
        <taxon>Gigaspora</taxon>
    </lineage>
</organism>
<protein>
    <submittedName>
        <fullName evidence="1">26378_t:CDS:1</fullName>
    </submittedName>
</protein>
<gene>
    <name evidence="1" type="ORF">GMARGA_LOCUS26534</name>
</gene>
<sequence length="96" mass="11492">MSFKCHHFVKWLLEKYESREENKKLNILGTIWIFLNCTKNIAIAVVVKDENILIHELDENIEALHLRNRMNILEYINYTVIENKKSNNKKDNSTEM</sequence>
<reference evidence="1 2" key="1">
    <citation type="submission" date="2021-06" db="EMBL/GenBank/DDBJ databases">
        <authorList>
            <person name="Kallberg Y."/>
            <person name="Tangrot J."/>
            <person name="Rosling A."/>
        </authorList>
    </citation>
    <scope>NUCLEOTIDE SEQUENCE [LARGE SCALE GENOMIC DNA]</scope>
    <source>
        <strain evidence="1 2">120-4 pot B 10/14</strain>
    </source>
</reference>
<dbReference type="EMBL" id="CAJVQB010031061">
    <property type="protein sequence ID" value="CAG8816399.1"/>
    <property type="molecule type" value="Genomic_DNA"/>
</dbReference>
<evidence type="ECO:0000313" key="2">
    <source>
        <dbReference type="Proteomes" id="UP000789901"/>
    </source>
</evidence>
<evidence type="ECO:0000313" key="1">
    <source>
        <dbReference type="EMBL" id="CAG8816399.1"/>
    </source>
</evidence>
<accession>A0ABN7W4I0</accession>
<name>A0ABN7W4I0_GIGMA</name>
<proteinExistence type="predicted"/>
<dbReference type="Proteomes" id="UP000789901">
    <property type="component" value="Unassembled WGS sequence"/>
</dbReference>
<comment type="caution">
    <text evidence="1">The sequence shown here is derived from an EMBL/GenBank/DDBJ whole genome shotgun (WGS) entry which is preliminary data.</text>
</comment>